<name>A0A078H409_BRANA</name>
<proteinExistence type="predicted"/>
<organism evidence="3 4">
    <name type="scientific">Brassica napus</name>
    <name type="common">Rape</name>
    <dbReference type="NCBI Taxonomy" id="3708"/>
    <lineage>
        <taxon>Eukaryota</taxon>
        <taxon>Viridiplantae</taxon>
        <taxon>Streptophyta</taxon>
        <taxon>Embryophyta</taxon>
        <taxon>Tracheophyta</taxon>
        <taxon>Spermatophyta</taxon>
        <taxon>Magnoliopsida</taxon>
        <taxon>eudicotyledons</taxon>
        <taxon>Gunneridae</taxon>
        <taxon>Pentapetalae</taxon>
        <taxon>rosids</taxon>
        <taxon>malvids</taxon>
        <taxon>Brassicales</taxon>
        <taxon>Brassicaceae</taxon>
        <taxon>Brassiceae</taxon>
        <taxon>Brassica</taxon>
    </lineage>
</organism>
<protein>
    <submittedName>
        <fullName evidence="2">(rape) hypothetical protein</fullName>
    </submittedName>
    <submittedName>
        <fullName evidence="3">BnaCnng06480D protein</fullName>
    </submittedName>
</protein>
<keyword evidence="4" id="KW-1185">Reference proteome</keyword>
<dbReference type="EMBL" id="LK032288">
    <property type="protein sequence ID" value="CDY32139.1"/>
    <property type="molecule type" value="Genomic_DNA"/>
</dbReference>
<sequence>MRAYWGSSVAVCFVLVDAYDVYLELFLVEPIIKSGLSGRPKLSGSDSRLNCGSSFCGKRWYGLVETSEEWLLLVVSVTHVLDFSSRIWVKSRVSSNDAQPSPSCRSPIFDDKQPRGW</sequence>
<evidence type="ECO:0000256" key="1">
    <source>
        <dbReference type="SAM" id="MobiDB-lite"/>
    </source>
</evidence>
<dbReference type="EMBL" id="HG994372">
    <property type="protein sequence ID" value="CAF2107831.1"/>
    <property type="molecule type" value="Genomic_DNA"/>
</dbReference>
<feature type="region of interest" description="Disordered" evidence="1">
    <location>
        <begin position="91"/>
        <end position="117"/>
    </location>
</feature>
<dbReference type="Gramene" id="CDY32139">
    <property type="protein sequence ID" value="CDY32139"/>
    <property type="gene ID" value="GSBRNA2T00051506001"/>
</dbReference>
<feature type="compositionally biased region" description="Polar residues" evidence="1">
    <location>
        <begin position="92"/>
        <end position="104"/>
    </location>
</feature>
<evidence type="ECO:0000313" key="3">
    <source>
        <dbReference type="EMBL" id="CDY32139.1"/>
    </source>
</evidence>
<feature type="compositionally biased region" description="Basic and acidic residues" evidence="1">
    <location>
        <begin position="108"/>
        <end position="117"/>
    </location>
</feature>
<evidence type="ECO:0000313" key="2">
    <source>
        <dbReference type="EMBL" id="CAF2107831.1"/>
    </source>
</evidence>
<accession>A0A078H409</accession>
<reference evidence="3" key="2">
    <citation type="submission" date="2014-06" db="EMBL/GenBank/DDBJ databases">
        <authorList>
            <person name="Genoscope - CEA"/>
        </authorList>
    </citation>
    <scope>NUCLEOTIDE SEQUENCE</scope>
</reference>
<evidence type="ECO:0000313" key="4">
    <source>
        <dbReference type="Proteomes" id="UP000028999"/>
    </source>
</evidence>
<gene>
    <name evidence="3" type="primary">BnaCnng06480D</name>
    <name evidence="2" type="ORF">DARMORV10_C08P12340.1</name>
    <name evidence="3" type="ORF">GSBRNA2T00051506001</name>
</gene>
<dbReference type="AlphaFoldDB" id="A0A078H409"/>
<dbReference type="Proteomes" id="UP000028999">
    <property type="component" value="Unassembled WGS sequence"/>
</dbReference>
<reference evidence="3 4" key="1">
    <citation type="journal article" date="2014" name="Science">
        <title>Plant genetics. Early allopolyploid evolution in the post-Neolithic Brassica napus oilseed genome.</title>
        <authorList>
            <person name="Chalhoub B."/>
            <person name="Denoeud F."/>
            <person name="Liu S."/>
            <person name="Parkin I.A."/>
            <person name="Tang H."/>
            <person name="Wang X."/>
            <person name="Chiquet J."/>
            <person name="Belcram H."/>
            <person name="Tong C."/>
            <person name="Samans B."/>
            <person name="Correa M."/>
            <person name="Da Silva C."/>
            <person name="Just J."/>
            <person name="Falentin C."/>
            <person name="Koh C.S."/>
            <person name="Le Clainche I."/>
            <person name="Bernard M."/>
            <person name="Bento P."/>
            <person name="Noel B."/>
            <person name="Labadie K."/>
            <person name="Alberti A."/>
            <person name="Charles M."/>
            <person name="Arnaud D."/>
            <person name="Guo H."/>
            <person name="Daviaud C."/>
            <person name="Alamery S."/>
            <person name="Jabbari K."/>
            <person name="Zhao M."/>
            <person name="Edger P.P."/>
            <person name="Chelaifa H."/>
            <person name="Tack D."/>
            <person name="Lassalle G."/>
            <person name="Mestiri I."/>
            <person name="Schnel N."/>
            <person name="Le Paslier M.C."/>
            <person name="Fan G."/>
            <person name="Renault V."/>
            <person name="Bayer P.E."/>
            <person name="Golicz A.A."/>
            <person name="Manoli S."/>
            <person name="Lee T.H."/>
            <person name="Thi V.H."/>
            <person name="Chalabi S."/>
            <person name="Hu Q."/>
            <person name="Fan C."/>
            <person name="Tollenaere R."/>
            <person name="Lu Y."/>
            <person name="Battail C."/>
            <person name="Shen J."/>
            <person name="Sidebottom C.H."/>
            <person name="Wang X."/>
            <person name="Canaguier A."/>
            <person name="Chauveau A."/>
            <person name="Berard A."/>
            <person name="Deniot G."/>
            <person name="Guan M."/>
            <person name="Liu Z."/>
            <person name="Sun F."/>
            <person name="Lim Y.P."/>
            <person name="Lyons E."/>
            <person name="Town C.D."/>
            <person name="Bancroft I."/>
            <person name="Wang X."/>
            <person name="Meng J."/>
            <person name="Ma J."/>
            <person name="Pires J.C."/>
            <person name="King G.J."/>
            <person name="Brunel D."/>
            <person name="Delourme R."/>
            <person name="Renard M."/>
            <person name="Aury J.M."/>
            <person name="Adams K.L."/>
            <person name="Batley J."/>
            <person name="Snowdon R.J."/>
            <person name="Tost J."/>
            <person name="Edwards D."/>
            <person name="Zhou Y."/>
            <person name="Hua W."/>
            <person name="Sharpe A.G."/>
            <person name="Paterson A.H."/>
            <person name="Guan C."/>
            <person name="Wincker P."/>
        </authorList>
    </citation>
    <scope>NUCLEOTIDE SEQUENCE [LARGE SCALE GENOMIC DNA]</scope>
    <source>
        <strain evidence="4">cv. Darmor-bzh</strain>
    </source>
</reference>
<reference evidence="2" key="3">
    <citation type="submission" date="2021-01" db="EMBL/GenBank/DDBJ databases">
        <authorList>
            <consortium name="Genoscope - CEA"/>
            <person name="William W."/>
        </authorList>
    </citation>
    <scope>NUCLEOTIDE SEQUENCE</scope>
</reference>
<dbReference type="Proteomes" id="UP001295469">
    <property type="component" value="Chromosome C08"/>
</dbReference>
<dbReference type="PaxDb" id="3708-A0A078H409"/>